<evidence type="ECO:0000313" key="1">
    <source>
        <dbReference type="EMBL" id="MBD8045850.1"/>
    </source>
</evidence>
<keyword evidence="2" id="KW-1185">Reference proteome</keyword>
<proteinExistence type="predicted"/>
<evidence type="ECO:0008006" key="3">
    <source>
        <dbReference type="Google" id="ProtNLM"/>
    </source>
</evidence>
<sequence>MAKEKGKRFLVTLGEKQDKEIIDAAELLGMSKADVVRIGGFLFATSVNKGKLEEGLTQILKELAEIK</sequence>
<name>A0ABR8YNM7_9CLOT</name>
<organism evidence="1 2">
    <name type="scientific">Clostridium faecium</name>
    <dbReference type="NCBI Taxonomy" id="2762223"/>
    <lineage>
        <taxon>Bacteria</taxon>
        <taxon>Bacillati</taxon>
        <taxon>Bacillota</taxon>
        <taxon>Clostridia</taxon>
        <taxon>Eubacteriales</taxon>
        <taxon>Clostridiaceae</taxon>
        <taxon>Clostridium</taxon>
    </lineage>
</organism>
<dbReference type="EMBL" id="JACSQB010000018">
    <property type="protein sequence ID" value="MBD8045850.1"/>
    <property type="molecule type" value="Genomic_DNA"/>
</dbReference>
<accession>A0ABR8YNM7</accession>
<dbReference type="RefSeq" id="WP_191738823.1">
    <property type="nucleotide sequence ID" value="NZ_JACSQB010000018.1"/>
</dbReference>
<evidence type="ECO:0000313" key="2">
    <source>
        <dbReference type="Proteomes" id="UP000627166"/>
    </source>
</evidence>
<comment type="caution">
    <text evidence="1">The sequence shown here is derived from an EMBL/GenBank/DDBJ whole genome shotgun (WGS) entry which is preliminary data.</text>
</comment>
<protein>
    <recommendedName>
        <fullName evidence="3">CopG family transcriptional regulator</fullName>
    </recommendedName>
</protein>
<gene>
    <name evidence="1" type="ORF">H9637_02140</name>
</gene>
<dbReference type="Proteomes" id="UP000627166">
    <property type="component" value="Unassembled WGS sequence"/>
</dbReference>
<reference evidence="1 2" key="1">
    <citation type="submission" date="2020-08" db="EMBL/GenBank/DDBJ databases">
        <title>A Genomic Blueprint of the Chicken Gut Microbiome.</title>
        <authorList>
            <person name="Gilroy R."/>
            <person name="Ravi A."/>
            <person name="Getino M."/>
            <person name="Pursley I."/>
            <person name="Horton D.L."/>
            <person name="Alikhan N.-F."/>
            <person name="Baker D."/>
            <person name="Gharbi K."/>
            <person name="Hall N."/>
            <person name="Watson M."/>
            <person name="Adriaenssens E.M."/>
            <person name="Foster-Nyarko E."/>
            <person name="Jarju S."/>
            <person name="Secka A."/>
            <person name="Antonio M."/>
            <person name="Oren A."/>
            <person name="Chaudhuri R."/>
            <person name="La Ragione R.M."/>
            <person name="Hildebrand F."/>
            <person name="Pallen M.J."/>
        </authorList>
    </citation>
    <scope>NUCLEOTIDE SEQUENCE [LARGE SCALE GENOMIC DNA]</scope>
    <source>
        <strain evidence="1 2">N37</strain>
    </source>
</reference>